<gene>
    <name evidence="6" type="ORF">GCM10010918_42660</name>
</gene>
<evidence type="ECO:0000256" key="2">
    <source>
        <dbReference type="ARBA" id="ARBA00022448"/>
    </source>
</evidence>
<proteinExistence type="inferred from homology"/>
<name>A0A917HIN7_9BACL</name>
<dbReference type="InterPro" id="IPR027417">
    <property type="entry name" value="P-loop_NTPase"/>
</dbReference>
<keyword evidence="7" id="KW-1185">Reference proteome</keyword>
<keyword evidence="4 6" id="KW-0067">ATP-binding</keyword>
<dbReference type="PANTHER" id="PTHR43335:SF4">
    <property type="entry name" value="ABC TRANSPORTER, ATP-BINDING PROTEIN"/>
    <property type="match status" value="1"/>
</dbReference>
<evidence type="ECO:0000256" key="4">
    <source>
        <dbReference type="ARBA" id="ARBA00022840"/>
    </source>
</evidence>
<dbReference type="InterPro" id="IPR003593">
    <property type="entry name" value="AAA+_ATPase"/>
</dbReference>
<dbReference type="Gene3D" id="3.40.50.300">
    <property type="entry name" value="P-loop containing nucleotide triphosphate hydrolases"/>
    <property type="match status" value="1"/>
</dbReference>
<evidence type="ECO:0000256" key="3">
    <source>
        <dbReference type="ARBA" id="ARBA00022741"/>
    </source>
</evidence>
<dbReference type="SUPFAM" id="SSF52540">
    <property type="entry name" value="P-loop containing nucleoside triphosphate hydrolases"/>
    <property type="match status" value="1"/>
</dbReference>
<sequence length="305" mass="33430">MSQTAAIEVRNVTKSIAGKTIVKDLSFTVQAGEIYGFLGPNGAGKTTTIRMMVGLISIGKGDIRIGGSSIRSARGKALEQIGAIVENPELYKEMSGRQNLKHYANMSSKPVSKKRMEEVIRLVQLDEAIDRKVKTYSLGMRQRLGVAQAILHRPSILILDEPTNGLDPAGIRQLRQYLQQLAKTEGMAVVVSSHLIAEIELLCDRVIIIQKGQLVAERSLKEMDEDGKVTVDIEVTDPERASLLLKPRFNGESDGGNVISIRAKREDLPGLVSDLVQHGIGIVQVKIRTAKLEDLFLQLTQGVRS</sequence>
<dbReference type="InterPro" id="IPR003439">
    <property type="entry name" value="ABC_transporter-like_ATP-bd"/>
</dbReference>
<dbReference type="GO" id="GO:0005524">
    <property type="term" value="F:ATP binding"/>
    <property type="evidence" value="ECO:0007669"/>
    <property type="project" value="UniProtKB-KW"/>
</dbReference>
<evidence type="ECO:0000256" key="1">
    <source>
        <dbReference type="ARBA" id="ARBA00005417"/>
    </source>
</evidence>
<evidence type="ECO:0000313" key="7">
    <source>
        <dbReference type="Proteomes" id="UP000600247"/>
    </source>
</evidence>
<evidence type="ECO:0000313" key="6">
    <source>
        <dbReference type="EMBL" id="GGG80935.1"/>
    </source>
</evidence>
<feature type="domain" description="ABC transporter" evidence="5">
    <location>
        <begin position="7"/>
        <end position="236"/>
    </location>
</feature>
<reference evidence="6 7" key="1">
    <citation type="journal article" date="2014" name="Int. J. Syst. Evol. Microbiol.">
        <title>Complete genome sequence of Corynebacterium casei LMG S-19264T (=DSM 44701T), isolated from a smear-ripened cheese.</title>
        <authorList>
            <consortium name="US DOE Joint Genome Institute (JGI-PGF)"/>
            <person name="Walter F."/>
            <person name="Albersmeier A."/>
            <person name="Kalinowski J."/>
            <person name="Ruckert C."/>
        </authorList>
    </citation>
    <scope>NUCLEOTIDE SEQUENCE [LARGE SCALE GENOMIC DNA]</scope>
    <source>
        <strain evidence="6 7">CGMCC 1.15286</strain>
    </source>
</reference>
<dbReference type="PANTHER" id="PTHR43335">
    <property type="entry name" value="ABC TRANSPORTER, ATP-BINDING PROTEIN"/>
    <property type="match status" value="1"/>
</dbReference>
<dbReference type="GO" id="GO:0016887">
    <property type="term" value="F:ATP hydrolysis activity"/>
    <property type="evidence" value="ECO:0007669"/>
    <property type="project" value="InterPro"/>
</dbReference>
<evidence type="ECO:0000259" key="5">
    <source>
        <dbReference type="PROSITE" id="PS50893"/>
    </source>
</evidence>
<keyword evidence="3" id="KW-0547">Nucleotide-binding</keyword>
<dbReference type="InterPro" id="IPR017871">
    <property type="entry name" value="ABC_transporter-like_CS"/>
</dbReference>
<keyword evidence="2" id="KW-0813">Transport</keyword>
<organism evidence="6 7">
    <name type="scientific">Paenibacillus radicis</name>
    <name type="common">ex Gao et al. 2016</name>
    <dbReference type="NCBI Taxonomy" id="1737354"/>
    <lineage>
        <taxon>Bacteria</taxon>
        <taxon>Bacillati</taxon>
        <taxon>Bacillota</taxon>
        <taxon>Bacilli</taxon>
        <taxon>Bacillales</taxon>
        <taxon>Paenibacillaceae</taxon>
        <taxon>Paenibacillus</taxon>
    </lineage>
</organism>
<comment type="similarity">
    <text evidence="1">Belongs to the ABC transporter superfamily.</text>
</comment>
<dbReference type="AlphaFoldDB" id="A0A917HIN7"/>
<dbReference type="PROSITE" id="PS50893">
    <property type="entry name" value="ABC_TRANSPORTER_2"/>
    <property type="match status" value="1"/>
</dbReference>
<dbReference type="PROSITE" id="PS00211">
    <property type="entry name" value="ABC_TRANSPORTER_1"/>
    <property type="match status" value="1"/>
</dbReference>
<dbReference type="RefSeq" id="WP_188891223.1">
    <property type="nucleotide sequence ID" value="NZ_BMHY01000009.1"/>
</dbReference>
<dbReference type="Proteomes" id="UP000600247">
    <property type="component" value="Unassembled WGS sequence"/>
</dbReference>
<accession>A0A917HIN7</accession>
<dbReference type="Pfam" id="PF00005">
    <property type="entry name" value="ABC_tran"/>
    <property type="match status" value="1"/>
</dbReference>
<protein>
    <submittedName>
        <fullName evidence="6">Bacitracin ABC transporter ATP-binding protein</fullName>
    </submittedName>
</protein>
<comment type="caution">
    <text evidence="6">The sequence shown here is derived from an EMBL/GenBank/DDBJ whole genome shotgun (WGS) entry which is preliminary data.</text>
</comment>
<dbReference type="EMBL" id="BMHY01000009">
    <property type="protein sequence ID" value="GGG80935.1"/>
    <property type="molecule type" value="Genomic_DNA"/>
</dbReference>
<dbReference type="SMART" id="SM00382">
    <property type="entry name" value="AAA"/>
    <property type="match status" value="1"/>
</dbReference>